<accession>A0A813LY01</accession>
<organism evidence="2 3">
    <name type="scientific">Polarella glacialis</name>
    <name type="common">Dinoflagellate</name>
    <dbReference type="NCBI Taxonomy" id="89957"/>
    <lineage>
        <taxon>Eukaryota</taxon>
        <taxon>Sar</taxon>
        <taxon>Alveolata</taxon>
        <taxon>Dinophyceae</taxon>
        <taxon>Suessiales</taxon>
        <taxon>Suessiaceae</taxon>
        <taxon>Polarella</taxon>
    </lineage>
</organism>
<reference evidence="2" key="1">
    <citation type="submission" date="2021-02" db="EMBL/GenBank/DDBJ databases">
        <authorList>
            <person name="Dougan E. K."/>
            <person name="Rhodes N."/>
            <person name="Thang M."/>
            <person name="Chan C."/>
        </authorList>
    </citation>
    <scope>NUCLEOTIDE SEQUENCE</scope>
</reference>
<evidence type="ECO:0000313" key="3">
    <source>
        <dbReference type="Proteomes" id="UP000626109"/>
    </source>
</evidence>
<dbReference type="Proteomes" id="UP000626109">
    <property type="component" value="Unassembled WGS sequence"/>
</dbReference>
<proteinExistence type="predicted"/>
<comment type="caution">
    <text evidence="2">The sequence shown here is derived from an EMBL/GenBank/DDBJ whole genome shotgun (WGS) entry which is preliminary data.</text>
</comment>
<evidence type="ECO:0000313" key="2">
    <source>
        <dbReference type="EMBL" id="CAE8740960.1"/>
    </source>
</evidence>
<keyword evidence="1" id="KW-0812">Transmembrane</keyword>
<feature type="transmembrane region" description="Helical" evidence="1">
    <location>
        <begin position="103"/>
        <end position="121"/>
    </location>
</feature>
<protein>
    <submittedName>
        <fullName evidence="2">Uncharacterized protein</fullName>
    </submittedName>
</protein>
<sequence>VGLVSFMLDANEPRTTGGVHTTAVKRREHAKASFSFNAGRAEFRELFPEFCDESRRARDGSFSITAEPNSANVGSFQEPAADGALQVPQADGEAPGPIRLPRALLALSIVVIFVSYFGFNIRDFRGAWPR</sequence>
<keyword evidence="1" id="KW-1133">Transmembrane helix</keyword>
<gene>
    <name evidence="2" type="ORF">PGLA2088_LOCUS50245</name>
</gene>
<dbReference type="EMBL" id="CAJNNW010037338">
    <property type="protein sequence ID" value="CAE8740960.1"/>
    <property type="molecule type" value="Genomic_DNA"/>
</dbReference>
<name>A0A813LY01_POLGL</name>
<evidence type="ECO:0000256" key="1">
    <source>
        <dbReference type="SAM" id="Phobius"/>
    </source>
</evidence>
<feature type="non-terminal residue" evidence="2">
    <location>
        <position position="1"/>
    </location>
</feature>
<dbReference type="AlphaFoldDB" id="A0A813LY01"/>
<keyword evidence="1" id="KW-0472">Membrane</keyword>